<proteinExistence type="predicted"/>
<protein>
    <submittedName>
        <fullName evidence="2">DUF2878 domain-containing protein</fullName>
    </submittedName>
</protein>
<feature type="transmembrane region" description="Helical" evidence="1">
    <location>
        <begin position="65"/>
        <end position="84"/>
    </location>
</feature>
<reference evidence="2" key="1">
    <citation type="submission" date="2022-01" db="EMBL/GenBank/DDBJ databases">
        <title>Whole genome-based taxonomy of the Shewanellaceae.</title>
        <authorList>
            <person name="Martin-Rodriguez A.J."/>
        </authorList>
    </citation>
    <scope>NUCLEOTIDE SEQUENCE</scope>
    <source>
        <strain evidence="2">DSM 16422</strain>
    </source>
</reference>
<sequence length="171" mass="19401">MENTLISRFKACPTTLKVIINAISFQCIWWLGVLYQNQFIALSIAFIGLHFLLTSHPKRDFQQMLLIGLMGICTDFCLIYFDLFQFSQTPWWLMVLWVFFALTLNSSLKFAQQLPVTIQAVLGGVFGSLSYFSGFKLGAVSLPLGTMFSTVALIVIWSVLFPVLLYIAKHK</sequence>
<comment type="caution">
    <text evidence="2">The sequence shown here is derived from an EMBL/GenBank/DDBJ whole genome shotgun (WGS) entry which is preliminary data.</text>
</comment>
<dbReference type="RefSeq" id="WP_248993988.1">
    <property type="nucleotide sequence ID" value="NZ_JAKIKP010000001.1"/>
</dbReference>
<evidence type="ECO:0000313" key="3">
    <source>
        <dbReference type="Proteomes" id="UP001139333"/>
    </source>
</evidence>
<keyword evidence="1" id="KW-1133">Transmembrane helix</keyword>
<feature type="transmembrane region" description="Helical" evidence="1">
    <location>
        <begin position="37"/>
        <end position="53"/>
    </location>
</feature>
<keyword evidence="1" id="KW-0472">Membrane</keyword>
<keyword evidence="1" id="KW-0812">Transmembrane</keyword>
<dbReference type="AlphaFoldDB" id="A0A9X2CIS1"/>
<dbReference type="EMBL" id="JAKIKP010000001">
    <property type="protein sequence ID" value="MCL1141301.1"/>
    <property type="molecule type" value="Genomic_DNA"/>
</dbReference>
<dbReference type="Pfam" id="PF11086">
    <property type="entry name" value="DUF2878"/>
    <property type="match status" value="1"/>
</dbReference>
<feature type="transmembrane region" description="Helical" evidence="1">
    <location>
        <begin position="120"/>
        <end position="142"/>
    </location>
</feature>
<dbReference type="InterPro" id="IPR021306">
    <property type="entry name" value="DUF2878"/>
</dbReference>
<feature type="transmembrane region" description="Helical" evidence="1">
    <location>
        <begin position="148"/>
        <end position="168"/>
    </location>
</feature>
<evidence type="ECO:0000313" key="2">
    <source>
        <dbReference type="EMBL" id="MCL1141301.1"/>
    </source>
</evidence>
<gene>
    <name evidence="2" type="ORF">L2672_01115</name>
</gene>
<evidence type="ECO:0000256" key="1">
    <source>
        <dbReference type="SAM" id="Phobius"/>
    </source>
</evidence>
<name>A0A9X2CIS1_9GAMM</name>
<accession>A0A9X2CIS1</accession>
<organism evidence="2 3">
    <name type="scientific">Shewanella gaetbuli</name>
    <dbReference type="NCBI Taxonomy" id="220752"/>
    <lineage>
        <taxon>Bacteria</taxon>
        <taxon>Pseudomonadati</taxon>
        <taxon>Pseudomonadota</taxon>
        <taxon>Gammaproteobacteria</taxon>
        <taxon>Alteromonadales</taxon>
        <taxon>Shewanellaceae</taxon>
        <taxon>Shewanella</taxon>
    </lineage>
</organism>
<keyword evidence="3" id="KW-1185">Reference proteome</keyword>
<feature type="transmembrane region" description="Helical" evidence="1">
    <location>
        <begin position="90"/>
        <end position="108"/>
    </location>
</feature>
<dbReference type="Proteomes" id="UP001139333">
    <property type="component" value="Unassembled WGS sequence"/>
</dbReference>